<reference evidence="1 2" key="1">
    <citation type="submission" date="2015-10" db="EMBL/GenBank/DDBJ databases">
        <title>Mycobacterium gordonae draft genome assembly.</title>
        <authorList>
            <person name="Ustinova V."/>
            <person name="Smirnova T."/>
            <person name="Blagodatskikh K."/>
            <person name="Varlamov D."/>
            <person name="Larionova E."/>
            <person name="Chernousova L."/>
        </authorList>
    </citation>
    <scope>NUCLEOTIDE SEQUENCE [LARGE SCALE GENOMIC DNA]</scope>
    <source>
        <strain evidence="1 2">CTRI 14-8773</strain>
    </source>
</reference>
<gene>
    <name evidence="1" type="ORF">AO501_04275</name>
</gene>
<dbReference type="OrthoDB" id="3579012at2"/>
<dbReference type="Proteomes" id="UP000051677">
    <property type="component" value="Unassembled WGS sequence"/>
</dbReference>
<protein>
    <submittedName>
        <fullName evidence="1">Uncharacterized protein</fullName>
    </submittedName>
</protein>
<dbReference type="RefSeq" id="WP_055576513.1">
    <property type="nucleotide sequence ID" value="NZ_LKTM01000014.1"/>
</dbReference>
<comment type="caution">
    <text evidence="1">The sequence shown here is derived from an EMBL/GenBank/DDBJ whole genome shotgun (WGS) entry which is preliminary data.</text>
</comment>
<name>A0A0Q2QLE0_MYCGO</name>
<dbReference type="EMBL" id="LKTM01000014">
    <property type="protein sequence ID" value="KQH80613.1"/>
    <property type="molecule type" value="Genomic_DNA"/>
</dbReference>
<evidence type="ECO:0000313" key="1">
    <source>
        <dbReference type="EMBL" id="KQH80613.1"/>
    </source>
</evidence>
<evidence type="ECO:0000313" key="2">
    <source>
        <dbReference type="Proteomes" id="UP000051677"/>
    </source>
</evidence>
<dbReference type="InterPro" id="IPR021373">
    <property type="entry name" value="DUF2993"/>
</dbReference>
<dbReference type="STRING" id="1778.A9W97_07290"/>
<sequence>MSPKVPFLRWDDPFRALEMLTSLWSSTGIPSVGAHAVAMPYRTLFATLQQLLVGKEVTVRIGDQDVTLTVVELESELDPQGLPVGQLGEVRVAARDICWADNRLQSAVAVMRNVHIRPGVPPLVIAAPTELTTELPKDVFDHVLEQAAPHLRSESGEDGTALLSWARRPGLGGLEVDADVVGSTLWLRPRAVVAGQRRWKLPLRAPAYQVPLPELPHGLMITGVELTPESLHLSGLLPEWRMELPLRALEDLITRLSQGALSFSWPSLWWGSDSGE</sequence>
<proteinExistence type="predicted"/>
<dbReference type="Pfam" id="PF11209">
    <property type="entry name" value="LmeA"/>
    <property type="match status" value="1"/>
</dbReference>
<accession>A0A0Q2QLE0</accession>
<dbReference type="AlphaFoldDB" id="A0A0Q2QLE0"/>
<organism evidence="1 2">
    <name type="scientific">Mycobacterium gordonae</name>
    <dbReference type="NCBI Taxonomy" id="1778"/>
    <lineage>
        <taxon>Bacteria</taxon>
        <taxon>Bacillati</taxon>
        <taxon>Actinomycetota</taxon>
        <taxon>Actinomycetes</taxon>
        <taxon>Mycobacteriales</taxon>
        <taxon>Mycobacteriaceae</taxon>
        <taxon>Mycobacterium</taxon>
    </lineage>
</organism>